<evidence type="ECO:0000313" key="3">
    <source>
        <dbReference type="Proteomes" id="UP000229081"/>
    </source>
</evidence>
<evidence type="ECO:0000256" key="1">
    <source>
        <dbReference type="SAM" id="SignalP"/>
    </source>
</evidence>
<feature type="chain" id="PRO_5014797706" evidence="1">
    <location>
        <begin position="20"/>
        <end position="140"/>
    </location>
</feature>
<feature type="signal peptide" evidence="1">
    <location>
        <begin position="1"/>
        <end position="19"/>
    </location>
</feature>
<reference evidence="2 3" key="1">
    <citation type="submission" date="2017-11" db="EMBL/GenBank/DDBJ databases">
        <title>Complete genome sequence of Sphingomonas sp. Strain Cra20, a psychrotolerant potential plant growth promoting rhizobacteria.</title>
        <authorList>
            <person name="Luo Y."/>
        </authorList>
    </citation>
    <scope>NUCLEOTIDE SEQUENCE [LARGE SCALE GENOMIC DNA]</scope>
    <source>
        <strain evidence="2 3">Cra20</strain>
    </source>
</reference>
<gene>
    <name evidence="2" type="ORF">CVN68_14355</name>
</gene>
<keyword evidence="1" id="KW-0732">Signal</keyword>
<proteinExistence type="predicted"/>
<sequence length="140" mass="14890">MRLVSTAALLCAIALPAAAQTRGEAEAVRRLNDPMVQEGVAMAMSALAGIVLDTKVGPLARYADPDADIRPSDTLRDVERRRDPHFEAKLHARTRRAVGAVGAVTSDALAMSAELARTADRLRDALAPLQGAIEAYSEDN</sequence>
<dbReference type="AlphaFoldDB" id="A0A2K8MME3"/>
<dbReference type="Proteomes" id="UP000229081">
    <property type="component" value="Chromosome"/>
</dbReference>
<keyword evidence="3" id="KW-1185">Reference proteome</keyword>
<organism evidence="2 3">
    <name type="scientific">Sphingomonas psychrotolerans</name>
    <dbReference type="NCBI Taxonomy" id="1327635"/>
    <lineage>
        <taxon>Bacteria</taxon>
        <taxon>Pseudomonadati</taxon>
        <taxon>Pseudomonadota</taxon>
        <taxon>Alphaproteobacteria</taxon>
        <taxon>Sphingomonadales</taxon>
        <taxon>Sphingomonadaceae</taxon>
        <taxon>Sphingomonas</taxon>
    </lineage>
</organism>
<protein>
    <submittedName>
        <fullName evidence="2">Uncharacterized protein</fullName>
    </submittedName>
</protein>
<dbReference type="KEGG" id="sphc:CVN68_14355"/>
<dbReference type="OrthoDB" id="7570673at2"/>
<evidence type="ECO:0000313" key="2">
    <source>
        <dbReference type="EMBL" id="ATY32999.1"/>
    </source>
</evidence>
<dbReference type="RefSeq" id="WP_100282804.1">
    <property type="nucleotide sequence ID" value="NZ_CP024923.1"/>
</dbReference>
<accession>A0A2K8MME3</accession>
<dbReference type="EMBL" id="CP024923">
    <property type="protein sequence ID" value="ATY32999.1"/>
    <property type="molecule type" value="Genomic_DNA"/>
</dbReference>
<name>A0A2K8MME3_9SPHN</name>